<evidence type="ECO:0000256" key="2">
    <source>
        <dbReference type="ARBA" id="ARBA00023315"/>
    </source>
</evidence>
<dbReference type="PROSITE" id="PS51186">
    <property type="entry name" value="GNAT"/>
    <property type="match status" value="1"/>
</dbReference>
<sequence>MLLLEYRIDPHPSHDSLNKLWTVAWGAPASTSFADILSRSLGHVGAYEGDNIIGFVNVAWDGGIHAFILDTCVHPDYRRRGIATRLVQEATTLARQRGARWLHVDFEPHLEPFYRNCGFRQTAAGLIAL</sequence>
<dbReference type="PANTHER" id="PTHR43877">
    <property type="entry name" value="AMINOALKYLPHOSPHONATE N-ACETYLTRANSFERASE-RELATED-RELATED"/>
    <property type="match status" value="1"/>
</dbReference>
<evidence type="ECO:0000313" key="4">
    <source>
        <dbReference type="EMBL" id="GGB63804.1"/>
    </source>
</evidence>
<comment type="caution">
    <text evidence="4">The sequence shown here is derived from an EMBL/GenBank/DDBJ whole genome shotgun (WGS) entry which is preliminary data.</text>
</comment>
<organism evidence="4 5">
    <name type="scientific">Tistrella bauzanensis</name>
    <dbReference type="NCBI Taxonomy" id="657419"/>
    <lineage>
        <taxon>Bacteria</taxon>
        <taxon>Pseudomonadati</taxon>
        <taxon>Pseudomonadota</taxon>
        <taxon>Alphaproteobacteria</taxon>
        <taxon>Geminicoccales</taxon>
        <taxon>Geminicoccaceae</taxon>
        <taxon>Tistrella</taxon>
    </lineage>
</organism>
<reference evidence="5" key="1">
    <citation type="journal article" date="2019" name="Int. J. Syst. Evol. Microbiol.">
        <title>The Global Catalogue of Microorganisms (GCM) 10K type strain sequencing project: providing services to taxonomists for standard genome sequencing and annotation.</title>
        <authorList>
            <consortium name="The Broad Institute Genomics Platform"/>
            <consortium name="The Broad Institute Genome Sequencing Center for Infectious Disease"/>
            <person name="Wu L."/>
            <person name="Ma J."/>
        </authorList>
    </citation>
    <scope>NUCLEOTIDE SEQUENCE [LARGE SCALE GENOMIC DNA]</scope>
    <source>
        <strain evidence="5">CGMCC 1.10188</strain>
    </source>
</reference>
<dbReference type="CDD" id="cd04301">
    <property type="entry name" value="NAT_SF"/>
    <property type="match status" value="1"/>
</dbReference>
<name>A0ABQ1JA19_9PROT</name>
<dbReference type="SUPFAM" id="SSF55729">
    <property type="entry name" value="Acyl-CoA N-acyltransferases (Nat)"/>
    <property type="match status" value="1"/>
</dbReference>
<evidence type="ECO:0000313" key="5">
    <source>
        <dbReference type="Proteomes" id="UP000603352"/>
    </source>
</evidence>
<keyword evidence="5" id="KW-1185">Reference proteome</keyword>
<proteinExistence type="predicted"/>
<keyword evidence="2" id="KW-0012">Acyltransferase</keyword>
<dbReference type="Pfam" id="PF00583">
    <property type="entry name" value="Acetyltransf_1"/>
    <property type="match status" value="1"/>
</dbReference>
<accession>A0ABQ1JA19</accession>
<evidence type="ECO:0000256" key="1">
    <source>
        <dbReference type="ARBA" id="ARBA00022679"/>
    </source>
</evidence>
<gene>
    <name evidence="4" type="ORF">GCM10011505_50440</name>
</gene>
<feature type="domain" description="N-acetyltransferase" evidence="3">
    <location>
        <begin position="4"/>
        <end position="129"/>
    </location>
</feature>
<dbReference type="Proteomes" id="UP000603352">
    <property type="component" value="Unassembled WGS sequence"/>
</dbReference>
<dbReference type="EMBL" id="BMDZ01000151">
    <property type="protein sequence ID" value="GGB63804.1"/>
    <property type="molecule type" value="Genomic_DNA"/>
</dbReference>
<evidence type="ECO:0000259" key="3">
    <source>
        <dbReference type="PROSITE" id="PS51186"/>
    </source>
</evidence>
<keyword evidence="1" id="KW-0808">Transferase</keyword>
<dbReference type="InterPro" id="IPR050832">
    <property type="entry name" value="Bact_Acetyltransf"/>
</dbReference>
<dbReference type="InterPro" id="IPR016181">
    <property type="entry name" value="Acyl_CoA_acyltransferase"/>
</dbReference>
<dbReference type="Gene3D" id="3.40.630.30">
    <property type="match status" value="1"/>
</dbReference>
<dbReference type="InterPro" id="IPR000182">
    <property type="entry name" value="GNAT_dom"/>
</dbReference>
<protein>
    <submittedName>
        <fullName evidence="4">N-acetyltransferase</fullName>
    </submittedName>
</protein>